<gene>
    <name evidence="2" type="ORF">RRG08_014630</name>
</gene>
<dbReference type="Proteomes" id="UP001283361">
    <property type="component" value="Unassembled WGS sequence"/>
</dbReference>
<keyword evidence="1" id="KW-0812">Transmembrane</keyword>
<protein>
    <submittedName>
        <fullName evidence="2">Uncharacterized protein</fullName>
    </submittedName>
</protein>
<evidence type="ECO:0000313" key="3">
    <source>
        <dbReference type="Proteomes" id="UP001283361"/>
    </source>
</evidence>
<keyword evidence="1" id="KW-1133">Transmembrane helix</keyword>
<reference evidence="2" key="1">
    <citation type="journal article" date="2023" name="G3 (Bethesda)">
        <title>A reference genome for the long-term kleptoplast-retaining sea slug Elysia crispata morphotype clarki.</title>
        <authorList>
            <person name="Eastman K.E."/>
            <person name="Pendleton A.L."/>
            <person name="Shaikh M.A."/>
            <person name="Suttiyut T."/>
            <person name="Ogas R."/>
            <person name="Tomko P."/>
            <person name="Gavelis G."/>
            <person name="Widhalm J.R."/>
            <person name="Wisecaver J.H."/>
        </authorList>
    </citation>
    <scope>NUCLEOTIDE SEQUENCE</scope>
    <source>
        <strain evidence="2">ECLA1</strain>
    </source>
</reference>
<dbReference type="AlphaFoldDB" id="A0AAE0YTE5"/>
<proteinExistence type="predicted"/>
<keyword evidence="1" id="KW-0472">Membrane</keyword>
<keyword evidence="3" id="KW-1185">Reference proteome</keyword>
<dbReference type="EMBL" id="JAWDGP010005592">
    <property type="protein sequence ID" value="KAK3755664.1"/>
    <property type="molecule type" value="Genomic_DNA"/>
</dbReference>
<evidence type="ECO:0000256" key="1">
    <source>
        <dbReference type="SAM" id="Phobius"/>
    </source>
</evidence>
<comment type="caution">
    <text evidence="2">The sequence shown here is derived from an EMBL/GenBank/DDBJ whole genome shotgun (WGS) entry which is preliminary data.</text>
</comment>
<sequence>MTTGHEWSSGHCARIGHATDSLTTVISPCSTRLTRIGQGVPTELTISKTGERHESVIIAPHELPFLAGLVFSLLLLVLSTLITLGSID</sequence>
<evidence type="ECO:0000313" key="2">
    <source>
        <dbReference type="EMBL" id="KAK3755664.1"/>
    </source>
</evidence>
<organism evidence="2 3">
    <name type="scientific">Elysia crispata</name>
    <name type="common">lettuce slug</name>
    <dbReference type="NCBI Taxonomy" id="231223"/>
    <lineage>
        <taxon>Eukaryota</taxon>
        <taxon>Metazoa</taxon>
        <taxon>Spiralia</taxon>
        <taxon>Lophotrochozoa</taxon>
        <taxon>Mollusca</taxon>
        <taxon>Gastropoda</taxon>
        <taxon>Heterobranchia</taxon>
        <taxon>Euthyneura</taxon>
        <taxon>Panpulmonata</taxon>
        <taxon>Sacoglossa</taxon>
        <taxon>Placobranchoidea</taxon>
        <taxon>Plakobranchidae</taxon>
        <taxon>Elysia</taxon>
    </lineage>
</organism>
<accession>A0AAE0YTE5</accession>
<name>A0AAE0YTE5_9GAST</name>
<feature type="transmembrane region" description="Helical" evidence="1">
    <location>
        <begin position="65"/>
        <end position="87"/>
    </location>
</feature>